<evidence type="ECO:0000256" key="3">
    <source>
        <dbReference type="ARBA" id="ARBA00023163"/>
    </source>
</evidence>
<keyword evidence="1" id="KW-0805">Transcription regulation</keyword>
<protein>
    <submittedName>
        <fullName evidence="6">TetR/AcrR family transcriptional regulator</fullName>
    </submittedName>
</protein>
<dbReference type="InterPro" id="IPR009057">
    <property type="entry name" value="Homeodomain-like_sf"/>
</dbReference>
<reference evidence="7" key="1">
    <citation type="journal article" date="2019" name="Int. J. Syst. Evol. Microbiol.">
        <title>The Global Catalogue of Microorganisms (GCM) 10K type strain sequencing project: providing services to taxonomists for standard genome sequencing and annotation.</title>
        <authorList>
            <consortium name="The Broad Institute Genomics Platform"/>
            <consortium name="The Broad Institute Genome Sequencing Center for Infectious Disease"/>
            <person name="Wu L."/>
            <person name="Ma J."/>
        </authorList>
    </citation>
    <scope>NUCLEOTIDE SEQUENCE [LARGE SCALE GENOMIC DNA]</scope>
    <source>
        <strain evidence="7">KCTC 42087</strain>
    </source>
</reference>
<dbReference type="InterPro" id="IPR011075">
    <property type="entry name" value="TetR_C"/>
</dbReference>
<dbReference type="InterPro" id="IPR001647">
    <property type="entry name" value="HTH_TetR"/>
</dbReference>
<feature type="DNA-binding region" description="H-T-H motif" evidence="4">
    <location>
        <begin position="30"/>
        <end position="49"/>
    </location>
</feature>
<dbReference type="InterPro" id="IPR050109">
    <property type="entry name" value="HTH-type_TetR-like_transc_reg"/>
</dbReference>
<dbReference type="PANTHER" id="PTHR30055">
    <property type="entry name" value="HTH-TYPE TRANSCRIPTIONAL REGULATOR RUTR"/>
    <property type="match status" value="1"/>
</dbReference>
<comment type="caution">
    <text evidence="6">The sequence shown here is derived from an EMBL/GenBank/DDBJ whole genome shotgun (WGS) entry which is preliminary data.</text>
</comment>
<evidence type="ECO:0000259" key="5">
    <source>
        <dbReference type="PROSITE" id="PS50977"/>
    </source>
</evidence>
<dbReference type="InterPro" id="IPR036271">
    <property type="entry name" value="Tet_transcr_reg_TetR-rel_C_sf"/>
</dbReference>
<dbReference type="PROSITE" id="PS50977">
    <property type="entry name" value="HTH_TETR_2"/>
    <property type="match status" value="1"/>
</dbReference>
<dbReference type="SUPFAM" id="SSF46689">
    <property type="entry name" value="Homeodomain-like"/>
    <property type="match status" value="1"/>
</dbReference>
<evidence type="ECO:0000256" key="1">
    <source>
        <dbReference type="ARBA" id="ARBA00023015"/>
    </source>
</evidence>
<dbReference type="Pfam" id="PF16925">
    <property type="entry name" value="TetR_C_13"/>
    <property type="match status" value="1"/>
</dbReference>
<name>A0ABW1A860_9ACTN</name>
<organism evidence="6 7">
    <name type="scientific">Actinomadura rugatobispora</name>
    <dbReference type="NCBI Taxonomy" id="1994"/>
    <lineage>
        <taxon>Bacteria</taxon>
        <taxon>Bacillati</taxon>
        <taxon>Actinomycetota</taxon>
        <taxon>Actinomycetes</taxon>
        <taxon>Streptosporangiales</taxon>
        <taxon>Thermomonosporaceae</taxon>
        <taxon>Actinomadura</taxon>
    </lineage>
</organism>
<dbReference type="Gene3D" id="1.10.357.10">
    <property type="entry name" value="Tetracycline Repressor, domain 2"/>
    <property type="match status" value="1"/>
</dbReference>
<keyword evidence="2 4" id="KW-0238">DNA-binding</keyword>
<dbReference type="PRINTS" id="PR00455">
    <property type="entry name" value="HTHTETR"/>
</dbReference>
<evidence type="ECO:0000313" key="6">
    <source>
        <dbReference type="EMBL" id="MFC5749315.1"/>
    </source>
</evidence>
<keyword evidence="3" id="KW-0804">Transcription</keyword>
<dbReference type="EMBL" id="JBHSON010000041">
    <property type="protein sequence ID" value="MFC5749315.1"/>
    <property type="molecule type" value="Genomic_DNA"/>
</dbReference>
<gene>
    <name evidence="6" type="ORF">ACFPZN_27155</name>
</gene>
<accession>A0ABW1A860</accession>
<dbReference type="SUPFAM" id="SSF48498">
    <property type="entry name" value="Tetracyclin repressor-like, C-terminal domain"/>
    <property type="match status" value="1"/>
</dbReference>
<feature type="domain" description="HTH tetR-type" evidence="5">
    <location>
        <begin position="7"/>
        <end position="67"/>
    </location>
</feature>
<evidence type="ECO:0000256" key="2">
    <source>
        <dbReference type="ARBA" id="ARBA00023125"/>
    </source>
</evidence>
<keyword evidence="7" id="KW-1185">Reference proteome</keyword>
<dbReference type="RefSeq" id="WP_378285035.1">
    <property type="nucleotide sequence ID" value="NZ_JBHSON010000041.1"/>
</dbReference>
<proteinExistence type="predicted"/>
<dbReference type="Proteomes" id="UP001596074">
    <property type="component" value="Unassembled WGS sequence"/>
</dbReference>
<sequence>MPRQPSASVRERILDAATDLFDRYGVHAVGMQRIIDEAGCGKQLLYREFGSKDELVTEYLHRCEGGWERSLAAALESGGQPEEQLVELVRLVGASVPGPRGCPIRNTYAEFPDEGHPVHRAAQEHFGTVREQVCELTRRTAAVDPERLADRILLIINGLFTTGSVLSTAENAKVAVELTQDVIAVETAAARVG</sequence>
<dbReference type="Pfam" id="PF00440">
    <property type="entry name" value="TetR_N"/>
    <property type="match status" value="1"/>
</dbReference>
<evidence type="ECO:0000313" key="7">
    <source>
        <dbReference type="Proteomes" id="UP001596074"/>
    </source>
</evidence>
<dbReference type="PANTHER" id="PTHR30055:SF200">
    <property type="entry name" value="HTH-TYPE TRANSCRIPTIONAL REPRESSOR BDCR"/>
    <property type="match status" value="1"/>
</dbReference>
<evidence type="ECO:0000256" key="4">
    <source>
        <dbReference type="PROSITE-ProRule" id="PRU00335"/>
    </source>
</evidence>